<dbReference type="AlphaFoldDB" id="A0D7M9"/>
<dbReference type="InParanoid" id="A0D7M9"/>
<dbReference type="GeneID" id="5032227"/>
<sequence>MRKQLLQTLSEHIESDYIGDEGEGLQCAFTLCLQDVPNQTAKIPIDLQ</sequence>
<reference evidence="1 2" key="1">
    <citation type="journal article" date="2006" name="Nature">
        <title>Global trends of whole-genome duplications revealed by the ciliate Paramecium tetraurelia.</title>
        <authorList>
            <consortium name="Genoscope"/>
            <person name="Aury J.-M."/>
            <person name="Jaillon O."/>
            <person name="Duret L."/>
            <person name="Noel B."/>
            <person name="Jubin C."/>
            <person name="Porcel B.M."/>
            <person name="Segurens B."/>
            <person name="Daubin V."/>
            <person name="Anthouard V."/>
            <person name="Aiach N."/>
            <person name="Arnaiz O."/>
            <person name="Billaut A."/>
            <person name="Beisson J."/>
            <person name="Blanc I."/>
            <person name="Bouhouche K."/>
            <person name="Camara F."/>
            <person name="Duharcourt S."/>
            <person name="Guigo R."/>
            <person name="Gogendeau D."/>
            <person name="Katinka M."/>
            <person name="Keller A.-M."/>
            <person name="Kissmehl R."/>
            <person name="Klotz C."/>
            <person name="Koll F."/>
            <person name="Le Moue A."/>
            <person name="Lepere C."/>
            <person name="Malinsky S."/>
            <person name="Nowacki M."/>
            <person name="Nowak J.K."/>
            <person name="Plattner H."/>
            <person name="Poulain J."/>
            <person name="Ruiz F."/>
            <person name="Serrano V."/>
            <person name="Zagulski M."/>
            <person name="Dessen P."/>
            <person name="Betermier M."/>
            <person name="Weissenbach J."/>
            <person name="Scarpelli C."/>
            <person name="Schachter V."/>
            <person name="Sperling L."/>
            <person name="Meyer E."/>
            <person name="Cohen J."/>
            <person name="Wincker P."/>
        </authorList>
    </citation>
    <scope>NUCLEOTIDE SEQUENCE [LARGE SCALE GENOMIC DNA]</scope>
    <source>
        <strain evidence="1 2">Stock d4-2</strain>
    </source>
</reference>
<name>A0D7M9_PARTE</name>
<dbReference type="Proteomes" id="UP000000600">
    <property type="component" value="Unassembled WGS sequence"/>
</dbReference>
<dbReference type="KEGG" id="ptm:GSPATT00014013001"/>
<keyword evidence="2" id="KW-1185">Reference proteome</keyword>
<proteinExistence type="predicted"/>
<evidence type="ECO:0000313" key="2">
    <source>
        <dbReference type="Proteomes" id="UP000000600"/>
    </source>
</evidence>
<organism evidence="1 2">
    <name type="scientific">Paramecium tetraurelia</name>
    <dbReference type="NCBI Taxonomy" id="5888"/>
    <lineage>
        <taxon>Eukaryota</taxon>
        <taxon>Sar</taxon>
        <taxon>Alveolata</taxon>
        <taxon>Ciliophora</taxon>
        <taxon>Intramacronucleata</taxon>
        <taxon>Oligohymenophorea</taxon>
        <taxon>Peniculida</taxon>
        <taxon>Parameciidae</taxon>
        <taxon>Paramecium</taxon>
    </lineage>
</organism>
<evidence type="ECO:0000313" key="1">
    <source>
        <dbReference type="EMBL" id="CAK79046.1"/>
    </source>
</evidence>
<dbReference type="EMBL" id="CT868319">
    <property type="protein sequence ID" value="CAK79046.1"/>
    <property type="molecule type" value="Genomic_DNA"/>
</dbReference>
<protein>
    <submittedName>
        <fullName evidence="1">Uncharacterized protein</fullName>
    </submittedName>
</protein>
<dbReference type="OrthoDB" id="10426852at2759"/>
<accession>A0D7M9</accession>
<dbReference type="RefSeq" id="XP_001446443.1">
    <property type="nucleotide sequence ID" value="XM_001446406.1"/>
</dbReference>
<gene>
    <name evidence="1" type="ORF">GSPATT00014013001</name>
</gene>
<dbReference type="HOGENOM" id="CLU_3161125_0_0_1"/>